<dbReference type="EMBL" id="JAHHUM010002912">
    <property type="protein sequence ID" value="KAK5599835.1"/>
    <property type="molecule type" value="Genomic_DNA"/>
</dbReference>
<name>A0AAV9QTQ6_9TELE</name>
<keyword evidence="3" id="KW-1185">Reference proteome</keyword>
<organism evidence="2 3">
    <name type="scientific">Crenichthys baileyi</name>
    <name type="common">White River springfish</name>
    <dbReference type="NCBI Taxonomy" id="28760"/>
    <lineage>
        <taxon>Eukaryota</taxon>
        <taxon>Metazoa</taxon>
        <taxon>Chordata</taxon>
        <taxon>Craniata</taxon>
        <taxon>Vertebrata</taxon>
        <taxon>Euteleostomi</taxon>
        <taxon>Actinopterygii</taxon>
        <taxon>Neopterygii</taxon>
        <taxon>Teleostei</taxon>
        <taxon>Neoteleostei</taxon>
        <taxon>Acanthomorphata</taxon>
        <taxon>Ovalentaria</taxon>
        <taxon>Atherinomorphae</taxon>
        <taxon>Cyprinodontiformes</taxon>
        <taxon>Goodeidae</taxon>
        <taxon>Crenichthys</taxon>
    </lineage>
</organism>
<accession>A0AAV9QTQ6</accession>
<feature type="compositionally biased region" description="Polar residues" evidence="1">
    <location>
        <begin position="18"/>
        <end position="35"/>
    </location>
</feature>
<sequence length="196" mass="20726">MITRALSGAQPVYKLSSAASPNYTEGGSSSTFSSLENDEGLDNTANSSSVGGAVNWQKVGPGGLKGHDIPNTDTIAVLFFYVCLVNIKKDGRKLDTDNTAEEDLENQTKVDLSWTSASSLTGGPLSLNTQIPSLLSMSTRHPMDITIPPLPAVPPEGEMKLSVTIEDEANSSAAVPTHPSVCIRSSLQSCRSQREC</sequence>
<evidence type="ECO:0000313" key="2">
    <source>
        <dbReference type="EMBL" id="KAK5599835.1"/>
    </source>
</evidence>
<protein>
    <submittedName>
        <fullName evidence="2">Uncharacterized protein</fullName>
    </submittedName>
</protein>
<dbReference type="Proteomes" id="UP001311232">
    <property type="component" value="Unassembled WGS sequence"/>
</dbReference>
<dbReference type="AlphaFoldDB" id="A0AAV9QTQ6"/>
<comment type="caution">
    <text evidence="2">The sequence shown here is derived from an EMBL/GenBank/DDBJ whole genome shotgun (WGS) entry which is preliminary data.</text>
</comment>
<evidence type="ECO:0000256" key="1">
    <source>
        <dbReference type="SAM" id="MobiDB-lite"/>
    </source>
</evidence>
<reference evidence="2 3" key="1">
    <citation type="submission" date="2021-06" db="EMBL/GenBank/DDBJ databases">
        <authorList>
            <person name="Palmer J.M."/>
        </authorList>
    </citation>
    <scope>NUCLEOTIDE SEQUENCE [LARGE SCALE GENOMIC DNA]</scope>
    <source>
        <strain evidence="2 3">MEX-2019</strain>
        <tissue evidence="2">Muscle</tissue>
    </source>
</reference>
<proteinExistence type="predicted"/>
<gene>
    <name evidence="2" type="ORF">CRENBAI_015085</name>
</gene>
<evidence type="ECO:0000313" key="3">
    <source>
        <dbReference type="Proteomes" id="UP001311232"/>
    </source>
</evidence>
<feature type="region of interest" description="Disordered" evidence="1">
    <location>
        <begin position="18"/>
        <end position="53"/>
    </location>
</feature>